<dbReference type="GeneID" id="7835726"/>
<feature type="compositionally biased region" description="Low complexity" evidence="2">
    <location>
        <begin position="132"/>
        <end position="142"/>
    </location>
</feature>
<sequence>MAQAVPGSRKNLQSQLVNQEIIFKIDGEVIDQKEKKDIQYPRQLKFSTLKSKGFYNRSASVDRLRSRSNLKLSDDELNNSTKSNTTKESHKEKQNEDSIKKSKQIKQSERRTRKEVELDQSDDLNVKKRQISQKQQISPPNQRLRSRSQKDEEQDQKPQKRGRSISLPQRKKSIKPAKIEVVDQSSDTDGHLCECCVIDQFDPNRILKNKHHGADDVYSDSVESDSSCDSYCAKVLAEVAAKEVYDPSKIHMILNTKQFKEDQYYQKQELINQQNEFLRQQQEYQYMQQQQMQSKQRNSSINARQRQSQMAQQTNQQQDSAKFQQYHGYQSQTQPSSAQKQSQHGMSSNQQMDNLKDSQQKSQQQNSQIKSKQQNIQSKTFNQNIEKHQKSKSVHSLKIQENYMQQHLPEILQSRPVPQMEPAPKDKYKIQELIEEMIKQNNRIYKAEMQKSFQDKLEQKQAEIQRRENLKERIKFIQRKHREQFLKKQQEKEMQNYEDEEQKKLHEYQWGLDQRKFNPDMTKFTSKDKARVKKDQNLDEYFREFIDKVREKIKKRKQLLKKETMKRSLSSKKLFLEKDKKKQEKLWNSVVPKESAKKKKNEDEFDELFQQKKQKEIEKQQQILQERKQKYSTKNKRDLSNLEKEKVIEERGNRALSQIQKEKKEKENNKKKIKKMLKEIQQKAKKQLEKAKKREFNTLSEMNFEFSGYEDSPNQSRQDVQKKRVNKSVSDKENRQIYSQKSVELKQKQNTQNKSHQSIQNTASKNKKQNEKQSGQKPQQTLSQQSIQQKKEKQQKAEQIKEQEIQEQYHKNDSKSKERQKINEYDELEEEKEIDQSQYEKIQEENREKEQKVNQLVGSMSLKNIKIKSNLPQPHQSEISQIGNVTGQTNTQELPDDFVEKIFTTAEMKDLPKEFIFSQQKKEQKLTGGDFKKFEREIQNQIYKKNEKPIYHHVNQVKPQLKSEINVQKQNIPLSIKEEKARINNFEKKSSKPSQHLLQGEIVYKESKYEGVREIKHVPPKPRQISQEEYKKKQEEMNKVKIIEPAIPPIELRRRNEKQKSIKEKYLEEYNSIMKDEQRLKDQQIRKQQQYILAHDLEDDMFEMAQKAVYDEIKQKKAQQQKEVKKTFGFKDEDSDQELYAQGVDEYEKARGQILPDVLKNINKTNFASIIFKQKQSKSSQNQESGKK</sequence>
<feature type="compositionally biased region" description="Basic and acidic residues" evidence="2">
    <location>
        <begin position="85"/>
        <end position="117"/>
    </location>
</feature>
<feature type="compositionally biased region" description="Polar residues" evidence="2">
    <location>
        <begin position="294"/>
        <end position="304"/>
    </location>
</feature>
<feature type="region of interest" description="Disordered" evidence="2">
    <location>
        <begin position="654"/>
        <end position="673"/>
    </location>
</feature>
<feature type="compositionally biased region" description="Basic and acidic residues" evidence="2">
    <location>
        <begin position="789"/>
        <end position="824"/>
    </location>
</feature>
<feature type="coiled-coil region" evidence="1">
    <location>
        <begin position="430"/>
        <end position="507"/>
    </location>
</feature>
<gene>
    <name evidence="3" type="ORF">TTHERM_01289020</name>
</gene>
<feature type="compositionally biased region" description="Low complexity" evidence="2">
    <location>
        <begin position="305"/>
        <end position="318"/>
    </location>
</feature>
<protein>
    <submittedName>
        <fullName evidence="3">Uncharacterized protein</fullName>
    </submittedName>
</protein>
<evidence type="ECO:0000313" key="3">
    <source>
        <dbReference type="EMBL" id="EAR82141.2"/>
    </source>
</evidence>
<reference evidence="4" key="1">
    <citation type="journal article" date="2006" name="PLoS Biol.">
        <title>Macronuclear genome sequence of the ciliate Tetrahymena thermophila, a model eukaryote.</title>
        <authorList>
            <person name="Eisen J.A."/>
            <person name="Coyne R.S."/>
            <person name="Wu M."/>
            <person name="Wu D."/>
            <person name="Thiagarajan M."/>
            <person name="Wortman J.R."/>
            <person name="Badger J.H."/>
            <person name="Ren Q."/>
            <person name="Amedeo P."/>
            <person name="Jones K.M."/>
            <person name="Tallon L.J."/>
            <person name="Delcher A.L."/>
            <person name="Salzberg S.L."/>
            <person name="Silva J.C."/>
            <person name="Haas B.J."/>
            <person name="Majoros W.H."/>
            <person name="Farzad M."/>
            <person name="Carlton J.M."/>
            <person name="Smith R.K. Jr."/>
            <person name="Garg J."/>
            <person name="Pearlman R.E."/>
            <person name="Karrer K.M."/>
            <person name="Sun L."/>
            <person name="Manning G."/>
            <person name="Elde N.C."/>
            <person name="Turkewitz A.P."/>
            <person name="Asai D.J."/>
            <person name="Wilkes D.E."/>
            <person name="Wang Y."/>
            <person name="Cai H."/>
            <person name="Collins K."/>
            <person name="Stewart B.A."/>
            <person name="Lee S.R."/>
            <person name="Wilamowska K."/>
            <person name="Weinberg Z."/>
            <person name="Ruzzo W.L."/>
            <person name="Wloga D."/>
            <person name="Gaertig J."/>
            <person name="Frankel J."/>
            <person name="Tsao C.-C."/>
            <person name="Gorovsky M.A."/>
            <person name="Keeling P.J."/>
            <person name="Waller R.F."/>
            <person name="Patron N.J."/>
            <person name="Cherry J.M."/>
            <person name="Stover N.A."/>
            <person name="Krieger C.J."/>
            <person name="del Toro C."/>
            <person name="Ryder H.F."/>
            <person name="Williamson S.C."/>
            <person name="Barbeau R.A."/>
            <person name="Hamilton E.P."/>
            <person name="Orias E."/>
        </authorList>
    </citation>
    <scope>NUCLEOTIDE SEQUENCE [LARGE SCALE GENOMIC DNA]</scope>
    <source>
        <strain evidence="4">SB210</strain>
    </source>
</reference>
<proteinExistence type="predicted"/>
<dbReference type="STRING" id="312017.Q22A39"/>
<dbReference type="HOGENOM" id="CLU_271018_0_0_1"/>
<dbReference type="KEGG" id="tet:TTHERM_01289020"/>
<organism evidence="3 4">
    <name type="scientific">Tetrahymena thermophila (strain SB210)</name>
    <dbReference type="NCBI Taxonomy" id="312017"/>
    <lineage>
        <taxon>Eukaryota</taxon>
        <taxon>Sar</taxon>
        <taxon>Alveolata</taxon>
        <taxon>Ciliophora</taxon>
        <taxon>Intramacronucleata</taxon>
        <taxon>Oligohymenophorea</taxon>
        <taxon>Hymenostomatida</taxon>
        <taxon>Tetrahymenina</taxon>
        <taxon>Tetrahymenidae</taxon>
        <taxon>Tetrahymena</taxon>
    </lineage>
</organism>
<feature type="region of interest" description="Disordered" evidence="2">
    <location>
        <begin position="288"/>
        <end position="376"/>
    </location>
</feature>
<dbReference type="AlphaFoldDB" id="Q22A39"/>
<feature type="compositionally biased region" description="Basic and acidic residues" evidence="2">
    <location>
        <begin position="148"/>
        <end position="158"/>
    </location>
</feature>
<feature type="region of interest" description="Disordered" evidence="2">
    <location>
        <begin position="60"/>
        <end position="177"/>
    </location>
</feature>
<feature type="compositionally biased region" description="Basic and acidic residues" evidence="2">
    <location>
        <begin position="684"/>
        <end position="696"/>
    </location>
</feature>
<feature type="region of interest" description="Disordered" evidence="2">
    <location>
        <begin position="684"/>
        <end position="852"/>
    </location>
</feature>
<keyword evidence="1" id="KW-0175">Coiled coil</keyword>
<evidence type="ECO:0000313" key="4">
    <source>
        <dbReference type="Proteomes" id="UP000009168"/>
    </source>
</evidence>
<accession>Q22A39</accession>
<feature type="compositionally biased region" description="Polar residues" evidence="2">
    <location>
        <begin position="736"/>
        <end position="764"/>
    </location>
</feature>
<feature type="compositionally biased region" description="Low complexity" evidence="2">
    <location>
        <begin position="360"/>
        <end position="376"/>
    </location>
</feature>
<evidence type="ECO:0000256" key="1">
    <source>
        <dbReference type="SAM" id="Coils"/>
    </source>
</evidence>
<feature type="region of interest" description="Disordered" evidence="2">
    <location>
        <begin position="620"/>
        <end position="646"/>
    </location>
</feature>
<dbReference type="Proteomes" id="UP000009168">
    <property type="component" value="Unassembled WGS sequence"/>
</dbReference>
<dbReference type="InParanoid" id="Q22A39"/>
<feature type="compositionally biased region" description="Basic and acidic residues" evidence="2">
    <location>
        <begin position="660"/>
        <end position="673"/>
    </location>
</feature>
<dbReference type="EMBL" id="GG662462">
    <property type="protein sequence ID" value="EAR82141.2"/>
    <property type="molecule type" value="Genomic_DNA"/>
</dbReference>
<dbReference type="RefSeq" id="XP_001029804.2">
    <property type="nucleotide sequence ID" value="XM_001029804.2"/>
</dbReference>
<feature type="compositionally biased region" description="Low complexity" evidence="2">
    <location>
        <begin position="773"/>
        <end position="788"/>
    </location>
</feature>
<feature type="compositionally biased region" description="Basic and acidic residues" evidence="2">
    <location>
        <begin position="841"/>
        <end position="852"/>
    </location>
</feature>
<feature type="compositionally biased region" description="Polar residues" evidence="2">
    <location>
        <begin position="319"/>
        <end position="353"/>
    </location>
</feature>
<keyword evidence="4" id="KW-1185">Reference proteome</keyword>
<evidence type="ECO:0000256" key="2">
    <source>
        <dbReference type="SAM" id="MobiDB-lite"/>
    </source>
</evidence>
<name>Q22A39_TETTS</name>
<feature type="compositionally biased region" description="Basic residues" evidence="2">
    <location>
        <begin position="159"/>
        <end position="175"/>
    </location>
</feature>